<dbReference type="Proteomes" id="UP000767291">
    <property type="component" value="Unassembled WGS sequence"/>
</dbReference>
<accession>A0ABS4EC64</accession>
<evidence type="ECO:0000256" key="1">
    <source>
        <dbReference type="SAM" id="MobiDB-lite"/>
    </source>
</evidence>
<sequence length="159" mass="17033">MKKIAIASKELVIDNHFGHCEEFRVFDTDGNEIVKEETIKNPGHKKGFIPEFLGNMGVNVVIASHIGEGATRLLNEKGIEMIVGASGSVETAVKEYLAGNLKSQEKSCCGHGDHDKCGGHGEGRKHEKHGKCGGHGNHGEHGKCGGNKEHGQCGGHHHE</sequence>
<dbReference type="InterPro" id="IPR036105">
    <property type="entry name" value="DiNase_FeMo-co_biosyn_sf"/>
</dbReference>
<dbReference type="InterPro" id="IPR033913">
    <property type="entry name" value="MTH1175_dom"/>
</dbReference>
<gene>
    <name evidence="3" type="ORF">J2Z43_001917</name>
</gene>
<protein>
    <submittedName>
        <fullName evidence="3">Fe-Mo cluster-binding NifX family protein</fullName>
    </submittedName>
</protein>
<evidence type="ECO:0000313" key="4">
    <source>
        <dbReference type="Proteomes" id="UP000767291"/>
    </source>
</evidence>
<dbReference type="EMBL" id="JAGGJX010000003">
    <property type="protein sequence ID" value="MBP1855522.1"/>
    <property type="molecule type" value="Genomic_DNA"/>
</dbReference>
<dbReference type="SUPFAM" id="SSF53146">
    <property type="entry name" value="Nitrogenase accessory factor-like"/>
    <property type="match status" value="1"/>
</dbReference>
<reference evidence="3 4" key="1">
    <citation type="submission" date="2021-03" db="EMBL/GenBank/DDBJ databases">
        <title>Genomic Encyclopedia of Type Strains, Phase IV (KMG-IV): sequencing the most valuable type-strain genomes for metagenomic binning, comparative biology and taxonomic classification.</title>
        <authorList>
            <person name="Goeker M."/>
        </authorList>
    </citation>
    <scope>NUCLEOTIDE SEQUENCE [LARGE SCALE GENOMIC DNA]</scope>
    <source>
        <strain evidence="3 4">DSM 1289</strain>
    </source>
</reference>
<dbReference type="PANTHER" id="PTHR42983">
    <property type="entry name" value="DINITROGENASE IRON-MOLYBDENUM COFACTOR PROTEIN-RELATED"/>
    <property type="match status" value="1"/>
</dbReference>
<feature type="domain" description="Dinitrogenase iron-molybdenum cofactor biosynthesis" evidence="2">
    <location>
        <begin position="12"/>
        <end position="97"/>
    </location>
</feature>
<dbReference type="Pfam" id="PF02579">
    <property type="entry name" value="Nitro_FeMo-Co"/>
    <property type="match status" value="1"/>
</dbReference>
<evidence type="ECO:0000313" key="3">
    <source>
        <dbReference type="EMBL" id="MBP1855522.1"/>
    </source>
</evidence>
<dbReference type="CDD" id="cd00851">
    <property type="entry name" value="MTH1175"/>
    <property type="match status" value="1"/>
</dbReference>
<evidence type="ECO:0000259" key="2">
    <source>
        <dbReference type="Pfam" id="PF02579"/>
    </source>
</evidence>
<dbReference type="PANTHER" id="PTHR42983:SF1">
    <property type="entry name" value="IRON-MOLYBDENUM PROTEIN"/>
    <property type="match status" value="1"/>
</dbReference>
<feature type="compositionally biased region" description="Basic and acidic residues" evidence="1">
    <location>
        <begin position="137"/>
        <end position="151"/>
    </location>
</feature>
<name>A0ABS4EC64_9FIRM</name>
<dbReference type="InterPro" id="IPR003731">
    <property type="entry name" value="Di-Nase_FeMo-co_biosynth"/>
</dbReference>
<feature type="region of interest" description="Disordered" evidence="1">
    <location>
        <begin position="118"/>
        <end position="159"/>
    </location>
</feature>
<proteinExistence type="predicted"/>
<dbReference type="Gene3D" id="3.30.420.130">
    <property type="entry name" value="Dinitrogenase iron-molybdenum cofactor biosynthesis domain"/>
    <property type="match status" value="1"/>
</dbReference>
<comment type="caution">
    <text evidence="3">The sequence shown here is derived from an EMBL/GenBank/DDBJ whole genome shotgun (WGS) entry which is preliminary data.</text>
</comment>
<organism evidence="3 4">
    <name type="scientific">Metaclostridioides mangenotii</name>
    <dbReference type="NCBI Taxonomy" id="1540"/>
    <lineage>
        <taxon>Bacteria</taxon>
        <taxon>Bacillati</taxon>
        <taxon>Bacillota</taxon>
        <taxon>Clostridia</taxon>
        <taxon>Peptostreptococcales</taxon>
        <taxon>Peptostreptococcaceae</taxon>
        <taxon>Metaclostridioides</taxon>
    </lineage>
</organism>
<keyword evidence="4" id="KW-1185">Reference proteome</keyword>
<dbReference type="RefSeq" id="WP_209456944.1">
    <property type="nucleotide sequence ID" value="NZ_BAAACS010000011.1"/>
</dbReference>